<dbReference type="PRINTS" id="PR00344">
    <property type="entry name" value="BCTRLSENSOR"/>
</dbReference>
<keyword evidence="10 14" id="KW-1133">Transmembrane helix</keyword>
<evidence type="ECO:0000256" key="2">
    <source>
        <dbReference type="ARBA" id="ARBA00004236"/>
    </source>
</evidence>
<dbReference type="InterPro" id="IPR003660">
    <property type="entry name" value="HAMP_dom"/>
</dbReference>
<evidence type="ECO:0000256" key="4">
    <source>
        <dbReference type="ARBA" id="ARBA00022553"/>
    </source>
</evidence>
<dbReference type="InterPro" id="IPR036890">
    <property type="entry name" value="HATPase_C_sf"/>
</dbReference>
<comment type="subcellular location">
    <subcellularLocation>
        <location evidence="2">Cell membrane</location>
    </subcellularLocation>
</comment>
<proteinExistence type="predicted"/>
<keyword evidence="7" id="KW-0547">Nucleotide-binding</keyword>
<dbReference type="InterPro" id="IPR036097">
    <property type="entry name" value="HisK_dim/P_sf"/>
</dbReference>
<dbReference type="Gene3D" id="3.30.565.10">
    <property type="entry name" value="Histidine kinase-like ATPase, C-terminal domain"/>
    <property type="match status" value="1"/>
</dbReference>
<evidence type="ECO:0000256" key="14">
    <source>
        <dbReference type="SAM" id="Phobius"/>
    </source>
</evidence>
<dbReference type="Pfam" id="PF02518">
    <property type="entry name" value="HATPase_c"/>
    <property type="match status" value="1"/>
</dbReference>
<evidence type="ECO:0000256" key="1">
    <source>
        <dbReference type="ARBA" id="ARBA00000085"/>
    </source>
</evidence>
<dbReference type="SUPFAM" id="SSF47384">
    <property type="entry name" value="Homodimeric domain of signal transducing histidine kinase"/>
    <property type="match status" value="1"/>
</dbReference>
<evidence type="ECO:0000259" key="16">
    <source>
        <dbReference type="PROSITE" id="PS50885"/>
    </source>
</evidence>
<dbReference type="EC" id="2.7.13.3" evidence="3"/>
<protein>
    <recommendedName>
        <fullName evidence="12">Sensor-like histidine kinase SenX3</fullName>
        <ecNumber evidence="3">2.7.13.3</ecNumber>
    </recommendedName>
</protein>
<dbReference type="PANTHER" id="PTHR42878:SF7">
    <property type="entry name" value="SENSOR HISTIDINE KINASE GLRK"/>
    <property type="match status" value="1"/>
</dbReference>
<feature type="region of interest" description="Disordered" evidence="13">
    <location>
        <begin position="435"/>
        <end position="457"/>
    </location>
</feature>
<feature type="domain" description="Histidine kinase" evidence="15">
    <location>
        <begin position="415"/>
        <end position="643"/>
    </location>
</feature>
<dbReference type="InterPro" id="IPR050351">
    <property type="entry name" value="BphY/WalK/GraS-like"/>
</dbReference>
<keyword evidence="9 17" id="KW-0067">ATP-binding</keyword>
<comment type="caution">
    <text evidence="17">The sequence shown here is derived from an EMBL/GenBank/DDBJ whole genome shotgun (WGS) entry which is preliminary data.</text>
</comment>
<dbReference type="InterPro" id="IPR003594">
    <property type="entry name" value="HATPase_dom"/>
</dbReference>
<dbReference type="Pfam" id="PF00512">
    <property type="entry name" value="HisKA"/>
    <property type="match status" value="1"/>
</dbReference>
<evidence type="ECO:0000256" key="10">
    <source>
        <dbReference type="ARBA" id="ARBA00022989"/>
    </source>
</evidence>
<dbReference type="PANTHER" id="PTHR42878">
    <property type="entry name" value="TWO-COMPONENT HISTIDINE KINASE"/>
    <property type="match status" value="1"/>
</dbReference>
<dbReference type="InterPro" id="IPR005467">
    <property type="entry name" value="His_kinase_dom"/>
</dbReference>
<dbReference type="Pfam" id="PF05227">
    <property type="entry name" value="CHASE3"/>
    <property type="match status" value="1"/>
</dbReference>
<sequence length="652" mass="69674">MNLRHRVAAGFAILCVLFLALVLLQVVAGDRLQEEHERRLGRLERLLDANHQVLQSMTDAETGVRGFQLTGERAYLTPYDTGRTGASEALDRLAAGSTSRTLHGLVDTERATAAQWLNAYGVPIVSAGVADADPDLAARGKRIFDELRAVNAAVTQRLDTERAAVMAADRRDTHRIQLLFAVLAVLVLLTGLGLAWMHQRHLLRPLEHIRHTLRRLADGDRSARARPAGPWELRAVVGTLNDLAAETERLITDEQSRARAGELRQRVAAELRGERDFTEKGHRVARIIAEALGGDAVYARATVGPGAGLAVTWPHEAPAPAAELVRHIRAGEPGTVRELDAGLAVALSGDDDCPPGLVLVTRAGGDWTEAERTQLAALCREIDHAVRQERMRLRQTRLITELRTLDEQKDVFVSTVTHELRTPLTSIIGYTEMLTDGESGGESGGGSDGENDGLSPMQRRSLGAILRNAHRLQATVADLLLLDRAGERIGADPAPVDLAAMLTGVHDGAAAAARAKNVAGVLDAGPAWVLGDGPHLELALRKLVDNAIKFTPAGGRFELRLSADETTATITVTDTGMGIPADDLPGLFTPFHRATNAMDQAVQGPGLGLAIVRDIVTEHGGTVSASSEVGRGSVFTVTLPVLSPAAVEAVHS</sequence>
<evidence type="ECO:0000256" key="7">
    <source>
        <dbReference type="ARBA" id="ARBA00022741"/>
    </source>
</evidence>
<dbReference type="CDD" id="cd00082">
    <property type="entry name" value="HisKA"/>
    <property type="match status" value="1"/>
</dbReference>
<keyword evidence="14" id="KW-0472">Membrane</keyword>
<feature type="transmembrane region" description="Helical" evidence="14">
    <location>
        <begin position="178"/>
        <end position="197"/>
    </location>
</feature>
<dbReference type="SMART" id="SM00304">
    <property type="entry name" value="HAMP"/>
    <property type="match status" value="1"/>
</dbReference>
<evidence type="ECO:0000256" key="11">
    <source>
        <dbReference type="ARBA" id="ARBA00023012"/>
    </source>
</evidence>
<dbReference type="CDD" id="cd00075">
    <property type="entry name" value="HATPase"/>
    <property type="match status" value="1"/>
</dbReference>
<keyword evidence="11" id="KW-0902">Two-component regulatory system</keyword>
<evidence type="ECO:0000256" key="6">
    <source>
        <dbReference type="ARBA" id="ARBA00022692"/>
    </source>
</evidence>
<dbReference type="InterPro" id="IPR003661">
    <property type="entry name" value="HisK_dim/P_dom"/>
</dbReference>
<evidence type="ECO:0000256" key="12">
    <source>
        <dbReference type="ARBA" id="ARBA00039401"/>
    </source>
</evidence>
<organism evidence="17 18">
    <name type="scientific">Paractinoplanes globisporus</name>
    <dbReference type="NCBI Taxonomy" id="113565"/>
    <lineage>
        <taxon>Bacteria</taxon>
        <taxon>Bacillati</taxon>
        <taxon>Actinomycetota</taxon>
        <taxon>Actinomycetes</taxon>
        <taxon>Micromonosporales</taxon>
        <taxon>Micromonosporaceae</taxon>
        <taxon>Paractinoplanes</taxon>
    </lineage>
</organism>
<evidence type="ECO:0000259" key="15">
    <source>
        <dbReference type="PROSITE" id="PS50109"/>
    </source>
</evidence>
<accession>A0ABW6WAY8</accession>
<dbReference type="RefSeq" id="WP_020510536.1">
    <property type="nucleotide sequence ID" value="NZ_JBIAZU010000002.1"/>
</dbReference>
<dbReference type="GO" id="GO:0005524">
    <property type="term" value="F:ATP binding"/>
    <property type="evidence" value="ECO:0007669"/>
    <property type="project" value="UniProtKB-KW"/>
</dbReference>
<keyword evidence="6 14" id="KW-0812">Transmembrane</keyword>
<evidence type="ECO:0000256" key="8">
    <source>
        <dbReference type="ARBA" id="ARBA00022777"/>
    </source>
</evidence>
<keyword evidence="18" id="KW-1185">Reference proteome</keyword>
<evidence type="ECO:0000256" key="13">
    <source>
        <dbReference type="SAM" id="MobiDB-lite"/>
    </source>
</evidence>
<keyword evidence="8" id="KW-0418">Kinase</keyword>
<evidence type="ECO:0000256" key="9">
    <source>
        <dbReference type="ARBA" id="ARBA00022840"/>
    </source>
</evidence>
<evidence type="ECO:0000313" key="17">
    <source>
        <dbReference type="EMBL" id="MFF5290472.1"/>
    </source>
</evidence>
<dbReference type="EMBL" id="JBIAZU010000002">
    <property type="protein sequence ID" value="MFF5290472.1"/>
    <property type="molecule type" value="Genomic_DNA"/>
</dbReference>
<comment type="catalytic activity">
    <reaction evidence="1">
        <text>ATP + protein L-histidine = ADP + protein N-phospho-L-histidine.</text>
        <dbReference type="EC" id="2.7.13.3"/>
    </reaction>
</comment>
<evidence type="ECO:0000313" key="18">
    <source>
        <dbReference type="Proteomes" id="UP001602245"/>
    </source>
</evidence>
<dbReference type="SMART" id="SM00387">
    <property type="entry name" value="HATPase_c"/>
    <property type="match status" value="1"/>
</dbReference>
<keyword evidence="4" id="KW-0597">Phosphoprotein</keyword>
<dbReference type="Gene3D" id="1.10.287.130">
    <property type="match status" value="1"/>
</dbReference>
<evidence type="ECO:0000256" key="3">
    <source>
        <dbReference type="ARBA" id="ARBA00012438"/>
    </source>
</evidence>
<dbReference type="InterPro" id="IPR004358">
    <property type="entry name" value="Sig_transdc_His_kin-like_C"/>
</dbReference>
<dbReference type="InterPro" id="IPR007891">
    <property type="entry name" value="CHASE3"/>
</dbReference>
<dbReference type="SMART" id="SM00388">
    <property type="entry name" value="HisKA"/>
    <property type="match status" value="1"/>
</dbReference>
<dbReference type="PROSITE" id="PS50885">
    <property type="entry name" value="HAMP"/>
    <property type="match status" value="1"/>
</dbReference>
<feature type="domain" description="HAMP" evidence="16">
    <location>
        <begin position="200"/>
        <end position="252"/>
    </location>
</feature>
<gene>
    <name evidence="17" type="ORF">ACFY35_13595</name>
</gene>
<dbReference type="Gene3D" id="6.10.340.10">
    <property type="match status" value="1"/>
</dbReference>
<reference evidence="17 18" key="1">
    <citation type="submission" date="2024-10" db="EMBL/GenBank/DDBJ databases">
        <title>The Natural Products Discovery Center: Release of the First 8490 Sequenced Strains for Exploring Actinobacteria Biosynthetic Diversity.</title>
        <authorList>
            <person name="Kalkreuter E."/>
            <person name="Kautsar S.A."/>
            <person name="Yang D."/>
            <person name="Bader C.D."/>
            <person name="Teijaro C.N."/>
            <person name="Fluegel L."/>
            <person name="Davis C.M."/>
            <person name="Simpson J.R."/>
            <person name="Lauterbach L."/>
            <person name="Steele A.D."/>
            <person name="Gui C."/>
            <person name="Meng S."/>
            <person name="Li G."/>
            <person name="Viehrig K."/>
            <person name="Ye F."/>
            <person name="Su P."/>
            <person name="Kiefer A.F."/>
            <person name="Nichols A."/>
            <person name="Cepeda A.J."/>
            <person name="Yan W."/>
            <person name="Fan B."/>
            <person name="Jiang Y."/>
            <person name="Adhikari A."/>
            <person name="Zheng C.-J."/>
            <person name="Schuster L."/>
            <person name="Cowan T.M."/>
            <person name="Smanski M.J."/>
            <person name="Chevrette M.G."/>
            <person name="De Carvalho L.P.S."/>
            <person name="Shen B."/>
        </authorList>
    </citation>
    <scope>NUCLEOTIDE SEQUENCE [LARGE SCALE GENOMIC DNA]</scope>
    <source>
        <strain evidence="17 18">NPDC000087</strain>
    </source>
</reference>
<feature type="compositionally biased region" description="Gly residues" evidence="13">
    <location>
        <begin position="438"/>
        <end position="448"/>
    </location>
</feature>
<dbReference type="PROSITE" id="PS50109">
    <property type="entry name" value="HIS_KIN"/>
    <property type="match status" value="1"/>
</dbReference>
<keyword evidence="5" id="KW-0808">Transferase</keyword>
<dbReference type="Pfam" id="PF00672">
    <property type="entry name" value="HAMP"/>
    <property type="match status" value="1"/>
</dbReference>
<evidence type="ECO:0000256" key="5">
    <source>
        <dbReference type="ARBA" id="ARBA00022679"/>
    </source>
</evidence>
<name>A0ABW6WAY8_9ACTN</name>
<dbReference type="SUPFAM" id="SSF55874">
    <property type="entry name" value="ATPase domain of HSP90 chaperone/DNA topoisomerase II/histidine kinase"/>
    <property type="match status" value="1"/>
</dbReference>
<dbReference type="Proteomes" id="UP001602245">
    <property type="component" value="Unassembled WGS sequence"/>
</dbReference>